<dbReference type="GO" id="GO:0005840">
    <property type="term" value="C:ribosome"/>
    <property type="evidence" value="ECO:0007669"/>
    <property type="project" value="UniProtKB-KW"/>
</dbReference>
<evidence type="ECO:0000313" key="1">
    <source>
        <dbReference type="EMBL" id="CAK7223667.1"/>
    </source>
</evidence>
<dbReference type="EMBL" id="CAWUHC010000045">
    <property type="protein sequence ID" value="CAK7223667.1"/>
    <property type="molecule type" value="Genomic_DNA"/>
</dbReference>
<proteinExistence type="predicted"/>
<protein>
    <submittedName>
        <fullName evidence="1">60S ribosomal protein L37</fullName>
    </submittedName>
</protein>
<organism evidence="1 2">
    <name type="scientific">Sporothrix bragantina</name>
    <dbReference type="NCBI Taxonomy" id="671064"/>
    <lineage>
        <taxon>Eukaryota</taxon>
        <taxon>Fungi</taxon>
        <taxon>Dikarya</taxon>
        <taxon>Ascomycota</taxon>
        <taxon>Pezizomycotina</taxon>
        <taxon>Sordariomycetes</taxon>
        <taxon>Sordariomycetidae</taxon>
        <taxon>Ophiostomatales</taxon>
        <taxon>Ophiostomataceae</taxon>
        <taxon>Sporothrix</taxon>
    </lineage>
</organism>
<evidence type="ECO:0000313" key="2">
    <source>
        <dbReference type="Proteomes" id="UP001642406"/>
    </source>
</evidence>
<gene>
    <name evidence="1" type="primary">RPL37_1</name>
    <name evidence="1" type="ORF">SBRCBS47491_005285</name>
</gene>
<comment type="caution">
    <text evidence="1">The sequence shown here is derived from an EMBL/GenBank/DDBJ whole genome shotgun (WGS) entry which is preliminary data.</text>
</comment>
<dbReference type="InterPro" id="IPR027417">
    <property type="entry name" value="P-loop_NTPase"/>
</dbReference>
<sequence>MASSVSVSKGLSSTSGPEVLIPEGLRVAFKAAEDARLLTVHGIGGVGCGWLTIRFLGDWLRKCTFDPETGKSDIGIVVCAFKHSIEYYIEHLQPFGIDLAWHVEKGHVAFSGNHFQSLIAGNQTKPATPALVTFEATLDLLKDRASEMRAKYDRTVLLLDNPEMGILLSTDEDDTRVNRWLDAVDNATYNYDNAIVGMVVDVGQPMGFPVSHSTASASSLAVGTLNLNSQMSITFRPNNGMVGFGKDGRVSVVYRMDYHVDVGEEVDEGYEEDHNVRVANGGHIEILGETY</sequence>
<name>A0ABP0BW28_9PEZI</name>
<accession>A0ABP0BW28</accession>
<dbReference type="Gene3D" id="3.40.50.300">
    <property type="entry name" value="P-loop containing nucleotide triphosphate hydrolases"/>
    <property type="match status" value="1"/>
</dbReference>
<dbReference type="Proteomes" id="UP001642406">
    <property type="component" value="Unassembled WGS sequence"/>
</dbReference>
<keyword evidence="2" id="KW-1185">Reference proteome</keyword>
<keyword evidence="1" id="KW-0687">Ribonucleoprotein</keyword>
<keyword evidence="1" id="KW-0689">Ribosomal protein</keyword>
<reference evidence="1 2" key="1">
    <citation type="submission" date="2024-01" db="EMBL/GenBank/DDBJ databases">
        <authorList>
            <person name="Allen C."/>
            <person name="Tagirdzhanova G."/>
        </authorList>
    </citation>
    <scope>NUCLEOTIDE SEQUENCE [LARGE SCALE GENOMIC DNA]</scope>
</reference>